<reference evidence="4" key="1">
    <citation type="submission" date="2023-03" db="EMBL/GenBank/DDBJ databases">
        <authorList>
            <person name="Julca I."/>
        </authorList>
    </citation>
    <scope>NUCLEOTIDE SEQUENCE</scope>
</reference>
<gene>
    <name evidence="4" type="ORF">OLC1_LOCUS1069</name>
</gene>
<evidence type="ECO:0000256" key="3">
    <source>
        <dbReference type="SAM" id="Phobius"/>
    </source>
</evidence>
<dbReference type="InterPro" id="IPR044839">
    <property type="entry name" value="NDR1-like"/>
</dbReference>
<evidence type="ECO:0000313" key="5">
    <source>
        <dbReference type="Proteomes" id="UP001161247"/>
    </source>
</evidence>
<evidence type="ECO:0000313" key="4">
    <source>
        <dbReference type="EMBL" id="CAI9088497.1"/>
    </source>
</evidence>
<sequence>MSCSRGFGCCCGSFIVIFAGIIALIVWSAVRGYRLPACSVEDFYVPYLNVTDNSTSARTNHSLYFDLRLKNREPLIGVSYDDVKVTFFIGLNNSMTPIGYYSCPQFYQGFGKKARRKAFVETYGVPWEAAYANVSNGSTVTFRVGLSTWATYESCSDDGGCFHHTYALVEGANIDVDGSGRKVNKQSIRLQSAAPQHAGRPVFLGLPVVLYFLVLYYV</sequence>
<dbReference type="Proteomes" id="UP001161247">
    <property type="component" value="Chromosome 1"/>
</dbReference>
<protein>
    <submittedName>
        <fullName evidence="4">OLC1v1022833C1</fullName>
    </submittedName>
</protein>
<name>A0AAV1C159_OLDCO</name>
<organism evidence="4 5">
    <name type="scientific">Oldenlandia corymbosa var. corymbosa</name>
    <dbReference type="NCBI Taxonomy" id="529605"/>
    <lineage>
        <taxon>Eukaryota</taxon>
        <taxon>Viridiplantae</taxon>
        <taxon>Streptophyta</taxon>
        <taxon>Embryophyta</taxon>
        <taxon>Tracheophyta</taxon>
        <taxon>Spermatophyta</taxon>
        <taxon>Magnoliopsida</taxon>
        <taxon>eudicotyledons</taxon>
        <taxon>Gunneridae</taxon>
        <taxon>Pentapetalae</taxon>
        <taxon>asterids</taxon>
        <taxon>lamiids</taxon>
        <taxon>Gentianales</taxon>
        <taxon>Rubiaceae</taxon>
        <taxon>Rubioideae</taxon>
        <taxon>Spermacoceae</taxon>
        <taxon>Hedyotis-Oldenlandia complex</taxon>
        <taxon>Oldenlandia</taxon>
    </lineage>
</organism>
<evidence type="ECO:0000256" key="1">
    <source>
        <dbReference type="ARBA" id="ARBA00004370"/>
    </source>
</evidence>
<dbReference type="GO" id="GO:0098542">
    <property type="term" value="P:defense response to other organism"/>
    <property type="evidence" value="ECO:0007669"/>
    <property type="project" value="InterPro"/>
</dbReference>
<keyword evidence="5" id="KW-1185">Reference proteome</keyword>
<dbReference type="PANTHER" id="PTHR31415">
    <property type="entry name" value="OS05G0367900 PROTEIN"/>
    <property type="match status" value="1"/>
</dbReference>
<keyword evidence="2 3" id="KW-0472">Membrane</keyword>
<keyword evidence="3" id="KW-0812">Transmembrane</keyword>
<evidence type="ECO:0000256" key="2">
    <source>
        <dbReference type="ARBA" id="ARBA00023136"/>
    </source>
</evidence>
<dbReference type="GO" id="GO:0005886">
    <property type="term" value="C:plasma membrane"/>
    <property type="evidence" value="ECO:0007669"/>
    <property type="project" value="TreeGrafter"/>
</dbReference>
<comment type="subcellular location">
    <subcellularLocation>
        <location evidence="1">Membrane</location>
    </subcellularLocation>
</comment>
<proteinExistence type="predicted"/>
<dbReference type="PANTHER" id="PTHR31415:SF52">
    <property type="entry name" value="LATE EMBRYOGENESIS ABUNDANT (LEA) HYDROXYPROLINE-RICH GLYCOPROTEIN FAMILY-RELATED"/>
    <property type="match status" value="1"/>
</dbReference>
<dbReference type="EMBL" id="OX459118">
    <property type="protein sequence ID" value="CAI9088497.1"/>
    <property type="molecule type" value="Genomic_DNA"/>
</dbReference>
<keyword evidence="3" id="KW-1133">Transmembrane helix</keyword>
<feature type="transmembrane region" description="Helical" evidence="3">
    <location>
        <begin position="7"/>
        <end position="30"/>
    </location>
</feature>
<dbReference type="GO" id="GO:0009506">
    <property type="term" value="C:plasmodesma"/>
    <property type="evidence" value="ECO:0007669"/>
    <property type="project" value="TreeGrafter"/>
</dbReference>
<accession>A0AAV1C159</accession>
<dbReference type="AlphaFoldDB" id="A0AAV1C159"/>